<dbReference type="GO" id="GO:0004519">
    <property type="term" value="F:endonuclease activity"/>
    <property type="evidence" value="ECO:0007669"/>
    <property type="project" value="UniProtKB-KW"/>
</dbReference>
<dbReference type="EMBL" id="SMFM01000001">
    <property type="protein sequence ID" value="TDD78405.1"/>
    <property type="molecule type" value="Genomic_DNA"/>
</dbReference>
<dbReference type="CDD" id="cd10443">
    <property type="entry name" value="GIY-YIG_HE_Tlr8p_PBC-V_like"/>
    <property type="match status" value="1"/>
</dbReference>
<dbReference type="Pfam" id="PF01541">
    <property type="entry name" value="GIY-YIG"/>
    <property type="match status" value="1"/>
</dbReference>
<protein>
    <submittedName>
        <fullName evidence="2">Endonuclease</fullName>
    </submittedName>
</protein>
<dbReference type="Pfam" id="PF07453">
    <property type="entry name" value="NUMOD1"/>
    <property type="match status" value="2"/>
</dbReference>
<keyword evidence="2" id="KW-0255">Endonuclease</keyword>
<organism evidence="2 3">
    <name type="scientific">Flavobacterium caseinilyticum</name>
    <dbReference type="NCBI Taxonomy" id="2541732"/>
    <lineage>
        <taxon>Bacteria</taxon>
        <taxon>Pseudomonadati</taxon>
        <taxon>Bacteroidota</taxon>
        <taxon>Flavobacteriia</taxon>
        <taxon>Flavobacteriales</taxon>
        <taxon>Flavobacteriaceae</taxon>
        <taxon>Flavobacterium</taxon>
    </lineage>
</organism>
<dbReference type="Gene3D" id="3.40.1440.10">
    <property type="entry name" value="GIY-YIG endonuclease"/>
    <property type="match status" value="1"/>
</dbReference>
<dbReference type="OrthoDB" id="1200681at2"/>
<dbReference type="Proteomes" id="UP000295278">
    <property type="component" value="Unassembled WGS sequence"/>
</dbReference>
<name>A0A4R5B068_9FLAO</name>
<feature type="domain" description="GIY-YIG" evidence="1">
    <location>
        <begin position="7"/>
        <end position="93"/>
    </location>
</feature>
<dbReference type="InterPro" id="IPR035901">
    <property type="entry name" value="GIY-YIG_endonuc_sf"/>
</dbReference>
<comment type="caution">
    <text evidence="2">The sequence shown here is derived from an EMBL/GenBank/DDBJ whole genome shotgun (WGS) entry which is preliminary data.</text>
</comment>
<dbReference type="AlphaFoldDB" id="A0A4R5B068"/>
<dbReference type="InterPro" id="IPR036388">
    <property type="entry name" value="WH-like_DNA-bd_sf"/>
</dbReference>
<keyword evidence="2" id="KW-0540">Nuclease</keyword>
<accession>A0A4R5B068</accession>
<proteinExistence type="predicted"/>
<gene>
    <name evidence="2" type="ORF">E0F89_01865</name>
</gene>
<dbReference type="InterPro" id="IPR010896">
    <property type="entry name" value="NUMOD1"/>
</dbReference>
<evidence type="ECO:0000313" key="2">
    <source>
        <dbReference type="EMBL" id="TDD78405.1"/>
    </source>
</evidence>
<dbReference type="Gene3D" id="1.10.10.10">
    <property type="entry name" value="Winged helix-like DNA-binding domain superfamily/Winged helix DNA-binding domain"/>
    <property type="match status" value="2"/>
</dbReference>
<dbReference type="SMART" id="SM00465">
    <property type="entry name" value="GIYc"/>
    <property type="match status" value="1"/>
</dbReference>
<dbReference type="RefSeq" id="WP_131908165.1">
    <property type="nucleotide sequence ID" value="NZ_SMFM01000001.1"/>
</dbReference>
<evidence type="ECO:0000259" key="1">
    <source>
        <dbReference type="PROSITE" id="PS50164"/>
    </source>
</evidence>
<keyword evidence="2" id="KW-0378">Hydrolase</keyword>
<keyword evidence="3" id="KW-1185">Reference proteome</keyword>
<reference evidence="2 3" key="1">
    <citation type="submission" date="2019-03" db="EMBL/GenBank/DDBJ databases">
        <title>Flavobacterium AT-3-2 sp. nov., isolated from arctic soil.</title>
        <authorList>
            <person name="Chaudhary D.K."/>
        </authorList>
    </citation>
    <scope>NUCLEOTIDE SEQUENCE [LARGE SCALE GENOMIC DNA]</scope>
    <source>
        <strain evidence="2 3">AT-3-2</strain>
    </source>
</reference>
<evidence type="ECO:0000313" key="3">
    <source>
        <dbReference type="Proteomes" id="UP000295278"/>
    </source>
</evidence>
<dbReference type="InterPro" id="IPR003647">
    <property type="entry name" value="Intron_nuc_1_rpt"/>
</dbReference>
<dbReference type="PROSITE" id="PS50164">
    <property type="entry name" value="GIY_YIG"/>
    <property type="match status" value="1"/>
</dbReference>
<dbReference type="SUPFAM" id="SSF82771">
    <property type="entry name" value="GIY-YIG endonuclease"/>
    <property type="match status" value="1"/>
</dbReference>
<dbReference type="InterPro" id="IPR000305">
    <property type="entry name" value="GIY-YIG_endonuc"/>
</dbReference>
<dbReference type="SMART" id="SM00497">
    <property type="entry name" value="IENR1"/>
    <property type="match status" value="2"/>
</dbReference>
<sequence>MKKIENNQGIIYKVINTETNEIYIGATRNSIEERKADHLQKANKKGGSYFQEAIATYGPKAFAWEQIDTASNNNELASKEIKYISEYDTLENGYNSDKGGGFSKTVYQYNLDGTPINSFKDLTSAATAVNATKKGISKACWNVNHTLKGYLWSYEYKEKFIPQSDNRKKKVMQYSLNGNLLAQYISVAEASRKSGLSKTCIARCCRQERENSGGFLWKYS</sequence>